<dbReference type="Proteomes" id="UP001591681">
    <property type="component" value="Unassembled WGS sequence"/>
</dbReference>
<feature type="region of interest" description="Disordered" evidence="1">
    <location>
        <begin position="412"/>
        <end position="442"/>
    </location>
</feature>
<gene>
    <name evidence="2" type="ORF">ACEWY4_016529</name>
</gene>
<feature type="compositionally biased region" description="Basic and acidic residues" evidence="1">
    <location>
        <begin position="105"/>
        <end position="114"/>
    </location>
</feature>
<feature type="region of interest" description="Disordered" evidence="1">
    <location>
        <begin position="663"/>
        <end position="731"/>
    </location>
</feature>
<dbReference type="AlphaFoldDB" id="A0ABD1JKM8"/>
<keyword evidence="3" id="KW-1185">Reference proteome</keyword>
<feature type="region of interest" description="Disordered" evidence="1">
    <location>
        <begin position="45"/>
        <end position="114"/>
    </location>
</feature>
<feature type="region of interest" description="Disordered" evidence="1">
    <location>
        <begin position="131"/>
        <end position="155"/>
    </location>
</feature>
<accession>A0ABD1JKM8</accession>
<proteinExistence type="predicted"/>
<comment type="caution">
    <text evidence="2">The sequence shown here is derived from an EMBL/GenBank/DDBJ whole genome shotgun (WGS) entry which is preliminary data.</text>
</comment>
<evidence type="ECO:0000313" key="3">
    <source>
        <dbReference type="Proteomes" id="UP001591681"/>
    </source>
</evidence>
<feature type="region of interest" description="Disordered" evidence="1">
    <location>
        <begin position="603"/>
        <end position="627"/>
    </location>
</feature>
<organism evidence="2 3">
    <name type="scientific">Coilia grayii</name>
    <name type="common">Gray's grenadier anchovy</name>
    <dbReference type="NCBI Taxonomy" id="363190"/>
    <lineage>
        <taxon>Eukaryota</taxon>
        <taxon>Metazoa</taxon>
        <taxon>Chordata</taxon>
        <taxon>Craniata</taxon>
        <taxon>Vertebrata</taxon>
        <taxon>Euteleostomi</taxon>
        <taxon>Actinopterygii</taxon>
        <taxon>Neopterygii</taxon>
        <taxon>Teleostei</taxon>
        <taxon>Clupei</taxon>
        <taxon>Clupeiformes</taxon>
        <taxon>Clupeoidei</taxon>
        <taxon>Engraulidae</taxon>
        <taxon>Coilinae</taxon>
        <taxon>Coilia</taxon>
    </lineage>
</organism>
<feature type="compositionally biased region" description="Basic and acidic residues" evidence="1">
    <location>
        <begin position="605"/>
        <end position="624"/>
    </location>
</feature>
<reference evidence="2 3" key="1">
    <citation type="submission" date="2024-09" db="EMBL/GenBank/DDBJ databases">
        <title>A chromosome-level genome assembly of Gray's grenadier anchovy, Coilia grayii.</title>
        <authorList>
            <person name="Fu Z."/>
        </authorList>
    </citation>
    <scope>NUCLEOTIDE SEQUENCE [LARGE SCALE GENOMIC DNA]</scope>
    <source>
        <strain evidence="2">G4</strain>
        <tissue evidence="2">Muscle</tissue>
    </source>
</reference>
<evidence type="ECO:0000256" key="1">
    <source>
        <dbReference type="SAM" id="MobiDB-lite"/>
    </source>
</evidence>
<dbReference type="EMBL" id="JBHFQA010000014">
    <property type="protein sequence ID" value="KAL2087701.1"/>
    <property type="molecule type" value="Genomic_DNA"/>
</dbReference>
<feature type="compositionally biased region" description="Low complexity" evidence="1">
    <location>
        <begin position="703"/>
        <end position="719"/>
    </location>
</feature>
<name>A0ABD1JKM8_9TELE</name>
<protein>
    <submittedName>
        <fullName evidence="2">Uncharacterized protein</fullName>
    </submittedName>
</protein>
<feature type="compositionally biased region" description="Basic and acidic residues" evidence="1">
    <location>
        <begin position="45"/>
        <end position="56"/>
    </location>
</feature>
<evidence type="ECO:0000313" key="2">
    <source>
        <dbReference type="EMBL" id="KAL2087701.1"/>
    </source>
</evidence>
<sequence>MSEEAEAILCNAVLIKNVWEIRFREQIQKQQNEASRLEKSALQRINEDWQNRMGDKHKTHKRQEKKPPSGLPEGAPPKVRISVSKTRSPEFGSRPSGPQAAAARRPVDKKAPGKGDKLSLLSLLKISQPSGSAWTSSWKFSKPPGEGTTRPDGSEWGKSWKCINFQPQLDGKAWIDQEYANAESASNVEPVEVKMWEKRDRPVSTLETLESQLSSVWETSWKYKKSERKERDGAANERGLLGRLMSLDASHHCNEEKCSSEWNQSWKSTKPSENGDVCFEGELKQHEENNQQENEENSDSKWGTSWKYFNRRFHSDSVSGSSTKTSKGSKWAEAWKVSKPVEYCDESSEGTGEMMDYEPLDPHIHGVIMPVSRAEKYKFWNARFREGNTPIADWGKSWEAAKNMSILARVKPRKKVEQKAEKKKDEETREEESEPHGVLKPRDKLDMREKRMIGFSEYDFPYEWNAAWKQPRSQPKKYDWAKQSNTAIEDEQMIHQPHLKKRCLADWKESWKCSRLRTCFGRPSSTEWKESSFLGYELRKGREEWMRKVGIDKYQNKSETYETFFLPKRGMRAEMLNSIDTKHKYTFSSEWKDSCRSLKHQIRTQLDRDRPNRSRPFRDPEKGETPVSDWANAWKFTNATLAQDSGLWDQSWSSIQNVRQDRWERERERVTGEAPTNGPTGFRGWRESWMSTRRQHRVEGATAAQRLAQPQPQHQQQQQSRRHPPPAAGWEDSWRVSSTQFRQTLHDRPSATQWWDSWEFSGFNWYERPPREAWLEESMEIMPRKTLLREPRMGQFSTSFNPDVFQQRVPPTEWKDCWRLATLQKHHNRFAFKNKSYLFAPLSLPINIPDLGKSWKFVSVLSKQDKPLWDSGWETFDVEKQPPVPEYVLLSQTTHGVQSEWSTAWKIYAPQPLEWDDNPKVFHRKDKVLWLRSRCNDYLCSHLSSETLSQRKWGRSWRFMKLESTNMPQMSGTTSSRSDSSVIMPKIDKPKKHIYSEIDKSKPAEKRWADAPKLAKTQPRATKGPIKGAKGKQEAEKVSLEWVDSWKFSNDTLSSQMETISWSEWVNSWKFLLAPYPKTGTACKSI</sequence>
<feature type="compositionally biased region" description="Basic and acidic residues" evidence="1">
    <location>
        <begin position="415"/>
        <end position="427"/>
    </location>
</feature>